<dbReference type="PROSITE" id="PS01359">
    <property type="entry name" value="ZF_PHD_1"/>
    <property type="match status" value="1"/>
</dbReference>
<sequence length="1738" mass="195730">MSDENFAETNVKKVHNNFHNNNNRNTKSALIQSTSINTSAESSSSPPLSSSYSSPTSNNKFSMFNSALNSSPITKFDHNNKVSNKSSSSVVVVGMNRSSESLIQKIDENIVDENILCFDESLTFEQFTLIEHSYSKPKKALKLSKRLRKDKHRIKSKLLKNKKISDKKHKKKKFRQNNNNNPSVSIIEETKIKTESSEINDSQISLDSKIGILENSQNISTSAIAENSIMNDKDISSCSINSEANVSASGRIQRTRKKPKRWDNDELEVDFSGGKLNITTNTQDDSKTKRDEPPVKKAKKLDKPKLIIVESSKIKKEEVFVKEEEMEESDEDSVSDKNIDHSSDDDENDSNFDSDDDPEKLWCICRQPYDDRFMIGCDLCEEWFHGKCVNVTKVQGRKMEKLGEDWYCPSCREDLNKGIPKEELKERKIEEKKALELAEKEKRLQKNKAKLLEKARIRKDSSSKHSSVHDDDDDSVIHPKQSKSSRHSISRSNSSKIESKKEKEEEEKRRLKKLIKASKKDLNEKREKLKSNEQTTTTINHSTESMDNELKYDHPVNNNNNNDSQHDTSNSSTSFTNNNSFNSDTEFSKVFVIQKHSKQNDNNNLNKKKHKIDPIDQSVQDLFKAEPAVLMRSLSSSSSTSSSVATTPAAGVTAAINTNQLSPNHQQRKTSVHIDSRRTSISSSSNDNIACPNVNNCGGKIQQKINSSESIKSIYCNQDCLQTHVNDVLKALRSLKRMKDKMNLTTPSQSLKVILIDRLNNDRKDNIKEKDVLDFIRANQTFEIHKPSALRKSSNTGPNTSTANILTNKTATLSSSAKSPPTSKVSNETSTKNKQAQSSSTIKLERTSSVSSDTSNDNRNESRRQYVRNTINEILKSRYKEMTIDEKATISSFSEITKLSVQIENELFKVFKVVNSKYQTKSRSLIFNLRDTKNTLFRKVLLGKVSPERLVNMSPEELASAELSRWREHEKKTMIQLITRDAFDQANQVIVKKTHKGEEFIENDLVLDLPSTEIAANNEKAPLNDSNQTDSESNMSNLLESPVKEAPVSLTSGPQENNDSSLLDILDTTSQHSAHVYSSNCKICTQNSSANESIKLEKDNISNVSMMPPTSPVAKTSKEIDSPTVQRLQPKRVRVENESFNEFLKEAEKKLSDKILMEIQHSITTTVDTQSSNDIDKSITTNDMNSTKSSQQSPLSSSKETSHDKNSDTNGNKISEHKTSKPVWKGTIFMQDVAKFVATAQVITGNAVEVKYHLRHDYVEQITVCGRIAPEQALDYIEKLKISKHSEIVLIRFIWSSREERTGYDAFFHYLKTRNRLGVVYLKHSTTGYKDFYILPLSQNSDIPEILLPSNNSVNLIGEIGKKNHRPNLLLGILIKTRKSNNNISQLSTNISQSIQQNDSPSVNERSYTPPLSSNVSSTTPPYHDPDDGSYTPPPLLHSTPKISDGSKKIGHHHQHHRSENKSLINQKHDLTKSSNHDEEKLSDMIEKVSSSSNPIEMTASILNAIVETDNLELQGKLLSKLQAKVEDKLQHTIQNNTELNVCHSNMDGTTASMPTNIMVPTSSSLSFDNLIPNIKNIQLPDNLKDILRTVQDKTAQVADAQRMIDGGNMNSSYIINSSNVDHKNIQQNNVSFNDPRLRQSVSTQPVAASMSKDELLQKAQEQMAALAQMEYQQQNPSQQTINTRAMHQHHQQEPMIMAGGGRIPSTSIAGYHANQANEEHSPGMSNRKISFQWKKKK</sequence>
<dbReference type="PROSITE" id="PS50016">
    <property type="entry name" value="ZF_PHD_2"/>
    <property type="match status" value="1"/>
</dbReference>
<dbReference type="Pfam" id="PF07744">
    <property type="entry name" value="SPOC"/>
    <property type="match status" value="1"/>
</dbReference>
<name>A0A6P6XWW3_DERPT</name>
<dbReference type="InParanoid" id="A0A6P6XWW3"/>
<evidence type="ECO:0000313" key="2">
    <source>
        <dbReference type="RefSeq" id="XP_027197558.1"/>
    </source>
</evidence>
<dbReference type="InterPro" id="IPR013083">
    <property type="entry name" value="Znf_RING/FYVE/PHD"/>
</dbReference>
<dbReference type="CTD" id="41524"/>
<keyword evidence="1" id="KW-1185">Reference proteome</keyword>
<proteinExistence type="predicted"/>
<dbReference type="Proteomes" id="UP000515146">
    <property type="component" value="Unplaced"/>
</dbReference>
<dbReference type="GO" id="GO:0008270">
    <property type="term" value="F:zinc ion binding"/>
    <property type="evidence" value="ECO:0007669"/>
    <property type="project" value="UniProtKB-KW"/>
</dbReference>
<dbReference type="GeneID" id="113791906"/>
<dbReference type="Pfam" id="PF07500">
    <property type="entry name" value="TFIIS_M"/>
    <property type="match status" value="1"/>
</dbReference>
<dbReference type="OMA" id="QITVCGR"/>
<dbReference type="SUPFAM" id="SSF46942">
    <property type="entry name" value="Elongation factor TFIIS domain 2"/>
    <property type="match status" value="1"/>
</dbReference>
<dbReference type="SUPFAM" id="SSF57903">
    <property type="entry name" value="FYVE/PHD zinc finger"/>
    <property type="match status" value="1"/>
</dbReference>
<dbReference type="InterPro" id="IPR011011">
    <property type="entry name" value="Znf_FYVE_PHD"/>
</dbReference>
<dbReference type="InterPro" id="IPR001965">
    <property type="entry name" value="Znf_PHD"/>
</dbReference>
<dbReference type="Pfam" id="PF00628">
    <property type="entry name" value="PHD"/>
    <property type="match status" value="1"/>
</dbReference>
<dbReference type="InterPro" id="IPR012921">
    <property type="entry name" value="SPOC_C"/>
</dbReference>
<dbReference type="Gene3D" id="3.30.40.10">
    <property type="entry name" value="Zinc/RING finger domain, C3HC4 (zinc finger)"/>
    <property type="match status" value="1"/>
</dbReference>
<dbReference type="InterPro" id="IPR019787">
    <property type="entry name" value="Znf_PHD-finger"/>
</dbReference>
<dbReference type="OrthoDB" id="1884872at2759"/>
<gene>
    <name evidence="2" type="primary">LOC113791906</name>
</gene>
<dbReference type="PANTHER" id="PTHR11477:SF51">
    <property type="entry name" value="PROTEIN PARTNER OF SNF, ISOFORM B"/>
    <property type="match status" value="1"/>
</dbReference>
<dbReference type="SMART" id="SM00249">
    <property type="entry name" value="PHD"/>
    <property type="match status" value="1"/>
</dbReference>
<protein>
    <submittedName>
        <fullName evidence="2">PHD finger protein 3-like</fullName>
    </submittedName>
</protein>
<dbReference type="Gene3D" id="1.10.472.30">
    <property type="entry name" value="Transcription elongation factor S-II, central domain"/>
    <property type="match status" value="1"/>
</dbReference>
<dbReference type="InterPro" id="IPR019786">
    <property type="entry name" value="Zinc_finger_PHD-type_CS"/>
</dbReference>
<evidence type="ECO:0000313" key="1">
    <source>
        <dbReference type="Proteomes" id="UP000515146"/>
    </source>
</evidence>
<dbReference type="InterPro" id="IPR036575">
    <property type="entry name" value="TFIIS_cen_dom_sf"/>
</dbReference>
<dbReference type="RefSeq" id="XP_027197558.1">
    <property type="nucleotide sequence ID" value="XM_027341757.1"/>
</dbReference>
<dbReference type="PANTHER" id="PTHR11477">
    <property type="entry name" value="TRANSCRIPTION FACTOR S-II ZINC FINGER DOMAIN-CONTAINING PROTEIN"/>
    <property type="match status" value="1"/>
</dbReference>
<dbReference type="InterPro" id="IPR003618">
    <property type="entry name" value="TFIIS_cen_dom"/>
</dbReference>
<dbReference type="KEGG" id="dpte:113791906"/>
<organism evidence="1 2">
    <name type="scientific">Dermatophagoides pteronyssinus</name>
    <name type="common">European house dust mite</name>
    <dbReference type="NCBI Taxonomy" id="6956"/>
    <lineage>
        <taxon>Eukaryota</taxon>
        <taxon>Metazoa</taxon>
        <taxon>Ecdysozoa</taxon>
        <taxon>Arthropoda</taxon>
        <taxon>Chelicerata</taxon>
        <taxon>Arachnida</taxon>
        <taxon>Acari</taxon>
        <taxon>Acariformes</taxon>
        <taxon>Sarcoptiformes</taxon>
        <taxon>Astigmata</taxon>
        <taxon>Psoroptidia</taxon>
        <taxon>Analgoidea</taxon>
        <taxon>Pyroglyphidae</taxon>
        <taxon>Dermatophagoidinae</taxon>
        <taxon>Dermatophagoides</taxon>
    </lineage>
</organism>
<dbReference type="GO" id="GO:0006351">
    <property type="term" value="P:DNA-templated transcription"/>
    <property type="evidence" value="ECO:0007669"/>
    <property type="project" value="InterPro"/>
</dbReference>
<dbReference type="CDD" id="cd22581">
    <property type="entry name" value="SPOC_PPS-like"/>
    <property type="match status" value="1"/>
</dbReference>
<dbReference type="FunCoup" id="A0A6P6XWW3">
    <property type="interactions" value="293"/>
</dbReference>
<accession>A0A6P6XWW3</accession>
<dbReference type="CDD" id="cd15552">
    <property type="entry name" value="PHD_PHF3_like"/>
    <property type="match status" value="1"/>
</dbReference>
<dbReference type="SMART" id="SM00510">
    <property type="entry name" value="TFS2M"/>
    <property type="match status" value="1"/>
</dbReference>
<dbReference type="PROSITE" id="PS51321">
    <property type="entry name" value="TFIIS_CENTRAL"/>
    <property type="match status" value="1"/>
</dbReference>
<reference evidence="2" key="1">
    <citation type="submission" date="2025-08" db="UniProtKB">
        <authorList>
            <consortium name="RefSeq"/>
        </authorList>
    </citation>
    <scope>IDENTIFICATION</scope>
    <source>
        <strain evidence="2">Airmid</strain>
    </source>
</reference>
<dbReference type="GO" id="GO:0005634">
    <property type="term" value="C:nucleus"/>
    <property type="evidence" value="ECO:0007669"/>
    <property type="project" value="TreeGrafter"/>
</dbReference>